<protein>
    <submittedName>
        <fullName evidence="1">Uncharacterized protein</fullName>
    </submittedName>
</protein>
<evidence type="ECO:0000313" key="2">
    <source>
        <dbReference type="Proteomes" id="UP001229421"/>
    </source>
</evidence>
<keyword evidence="2" id="KW-1185">Reference proteome</keyword>
<evidence type="ECO:0000313" key="1">
    <source>
        <dbReference type="EMBL" id="KAK1415917.1"/>
    </source>
</evidence>
<name>A0AAD8K8A1_TARER</name>
<dbReference type="Proteomes" id="UP001229421">
    <property type="component" value="Unassembled WGS sequence"/>
</dbReference>
<proteinExistence type="predicted"/>
<dbReference type="AlphaFoldDB" id="A0AAD8K8A1"/>
<comment type="caution">
    <text evidence="1">The sequence shown here is derived from an EMBL/GenBank/DDBJ whole genome shotgun (WGS) entry which is preliminary data.</text>
</comment>
<dbReference type="EMBL" id="JAUHHV010000008">
    <property type="protein sequence ID" value="KAK1415917.1"/>
    <property type="molecule type" value="Genomic_DNA"/>
</dbReference>
<organism evidence="1 2">
    <name type="scientific">Tagetes erecta</name>
    <name type="common">African marigold</name>
    <dbReference type="NCBI Taxonomy" id="13708"/>
    <lineage>
        <taxon>Eukaryota</taxon>
        <taxon>Viridiplantae</taxon>
        <taxon>Streptophyta</taxon>
        <taxon>Embryophyta</taxon>
        <taxon>Tracheophyta</taxon>
        <taxon>Spermatophyta</taxon>
        <taxon>Magnoliopsida</taxon>
        <taxon>eudicotyledons</taxon>
        <taxon>Gunneridae</taxon>
        <taxon>Pentapetalae</taxon>
        <taxon>asterids</taxon>
        <taxon>campanulids</taxon>
        <taxon>Asterales</taxon>
        <taxon>Asteraceae</taxon>
        <taxon>Asteroideae</taxon>
        <taxon>Heliantheae alliance</taxon>
        <taxon>Tageteae</taxon>
        <taxon>Tagetes</taxon>
    </lineage>
</organism>
<reference evidence="1" key="1">
    <citation type="journal article" date="2023" name="bioRxiv">
        <title>Improved chromosome-level genome assembly for marigold (Tagetes erecta).</title>
        <authorList>
            <person name="Jiang F."/>
            <person name="Yuan L."/>
            <person name="Wang S."/>
            <person name="Wang H."/>
            <person name="Xu D."/>
            <person name="Wang A."/>
            <person name="Fan W."/>
        </authorList>
    </citation>
    <scope>NUCLEOTIDE SEQUENCE</scope>
    <source>
        <strain evidence="1">WSJ</strain>
        <tissue evidence="1">Leaf</tissue>
    </source>
</reference>
<gene>
    <name evidence="1" type="ORF">QVD17_31705</name>
</gene>
<sequence length="68" mass="7977">MKLNTKKSELMEETVCKTKFDRSRYEKSKKLKIDIGYAETRKNGWGCVILDEIKEAKTLVLKGVRIRK</sequence>
<accession>A0AAD8K8A1</accession>